<dbReference type="Proteomes" id="UP000770889">
    <property type="component" value="Unassembled WGS sequence"/>
</dbReference>
<reference evidence="1 2" key="1">
    <citation type="submission" date="2021-05" db="EMBL/GenBank/DDBJ databases">
        <title>Genetic and Functional Diversity in Clade A Lucinid endosymbionts from the Bahamas.</title>
        <authorList>
            <person name="Giani N.M."/>
            <person name="Engel A.S."/>
            <person name="Campbell B.J."/>
        </authorList>
    </citation>
    <scope>NUCLEOTIDE SEQUENCE [LARGE SCALE GENOMIC DNA]</scope>
    <source>
        <strain evidence="1">LUC16012Gg_MoonRockCtena</strain>
    </source>
</reference>
<dbReference type="Pfam" id="PF04365">
    <property type="entry name" value="BrnT_toxin"/>
    <property type="match status" value="1"/>
</dbReference>
<evidence type="ECO:0000313" key="2">
    <source>
        <dbReference type="Proteomes" id="UP000770889"/>
    </source>
</evidence>
<accession>A0A944MC30</accession>
<dbReference type="Gene3D" id="3.10.450.530">
    <property type="entry name" value="Ribonuclease toxin, BrnT, of type II toxin-antitoxin system"/>
    <property type="match status" value="1"/>
</dbReference>
<organism evidence="1 2">
    <name type="scientific">Candidatus Thiodiazotropha taylori</name>
    <dbReference type="NCBI Taxonomy" id="2792791"/>
    <lineage>
        <taxon>Bacteria</taxon>
        <taxon>Pseudomonadati</taxon>
        <taxon>Pseudomonadota</taxon>
        <taxon>Gammaproteobacteria</taxon>
        <taxon>Chromatiales</taxon>
        <taxon>Sedimenticolaceae</taxon>
        <taxon>Candidatus Thiodiazotropha</taxon>
    </lineage>
</organism>
<protein>
    <submittedName>
        <fullName evidence="1">BrnT family toxin</fullName>
    </submittedName>
</protein>
<name>A0A944MC30_9GAMM</name>
<dbReference type="InterPro" id="IPR007460">
    <property type="entry name" value="BrnT_toxin"/>
</dbReference>
<comment type="caution">
    <text evidence="1">The sequence shown here is derived from an EMBL/GenBank/DDBJ whole genome shotgun (WGS) entry which is preliminary data.</text>
</comment>
<dbReference type="EMBL" id="JAHHGM010000029">
    <property type="protein sequence ID" value="MBT2991168.1"/>
    <property type="molecule type" value="Genomic_DNA"/>
</dbReference>
<proteinExistence type="predicted"/>
<evidence type="ECO:0000313" key="1">
    <source>
        <dbReference type="EMBL" id="MBT2991168.1"/>
    </source>
</evidence>
<dbReference type="AlphaFoldDB" id="A0A944MC30"/>
<gene>
    <name evidence="1" type="ORF">KME65_19585</name>
</gene>
<sequence length="90" mass="10450">MDFEWDPAKARSNLIKHGISFSDVEPAFYDQHALSMRDPDTTIEERYVLIGLDALGRLVVVIYTYRDDSIRIISARRATKAEHKYYEKGI</sequence>
<dbReference type="InterPro" id="IPR038573">
    <property type="entry name" value="BrnT_sf"/>
</dbReference>